<evidence type="ECO:0000313" key="1">
    <source>
        <dbReference type="EMBL" id="OBZ77456.1"/>
    </source>
</evidence>
<dbReference type="Proteomes" id="UP000092993">
    <property type="component" value="Unassembled WGS sequence"/>
</dbReference>
<accession>A0A1C7MLZ3</accession>
<reference evidence="1 2" key="1">
    <citation type="submission" date="2016-03" db="EMBL/GenBank/DDBJ databases">
        <title>Whole genome sequencing of Grifola frondosa 9006-11.</title>
        <authorList>
            <person name="Min B."/>
            <person name="Park H."/>
            <person name="Kim J.-G."/>
            <person name="Cho H."/>
            <person name="Oh Y.-L."/>
            <person name="Kong W.-S."/>
            <person name="Choi I.-G."/>
        </authorList>
    </citation>
    <scope>NUCLEOTIDE SEQUENCE [LARGE SCALE GENOMIC DNA]</scope>
    <source>
        <strain evidence="1 2">9006-11</strain>
    </source>
</reference>
<evidence type="ECO:0000313" key="2">
    <source>
        <dbReference type="Proteomes" id="UP000092993"/>
    </source>
</evidence>
<dbReference type="AlphaFoldDB" id="A0A1C7MLZ3"/>
<comment type="caution">
    <text evidence="1">The sequence shown here is derived from an EMBL/GenBank/DDBJ whole genome shotgun (WGS) entry which is preliminary data.</text>
</comment>
<name>A0A1C7MLZ3_GRIFR</name>
<sequence>MPAGGDRADSSYGTDLPGLADLPPAIKHSLGILAKACKDDSLVTSQAERDASVQKLGISVRSALQSLVVVDDWAKNPLVRDTVGSVLETIVECINFLNVYSKNIQAGDTASSIQRWQEALDEFVSKFDLSVPIRSVEKVQLDEFLSENALLEKLPHAANVHYKEGRSCLFGTQEDILRIISQWIDLQAPNRNVLWLHGIAGVARQQLQQPWPQFCLT</sequence>
<proteinExistence type="predicted"/>
<dbReference type="STRING" id="5627.A0A1C7MLZ3"/>
<keyword evidence="2" id="KW-1185">Reference proteome</keyword>
<gene>
    <name evidence="1" type="ORF">A0H81_01724</name>
</gene>
<organism evidence="1 2">
    <name type="scientific">Grifola frondosa</name>
    <name type="common">Maitake</name>
    <name type="synonym">Polyporus frondosus</name>
    <dbReference type="NCBI Taxonomy" id="5627"/>
    <lineage>
        <taxon>Eukaryota</taxon>
        <taxon>Fungi</taxon>
        <taxon>Dikarya</taxon>
        <taxon>Basidiomycota</taxon>
        <taxon>Agaricomycotina</taxon>
        <taxon>Agaricomycetes</taxon>
        <taxon>Polyporales</taxon>
        <taxon>Grifolaceae</taxon>
        <taxon>Grifola</taxon>
    </lineage>
</organism>
<dbReference type="EMBL" id="LUGG01000002">
    <property type="protein sequence ID" value="OBZ77456.1"/>
    <property type="molecule type" value="Genomic_DNA"/>
</dbReference>
<protein>
    <submittedName>
        <fullName evidence="1">Uncharacterized protein</fullName>
    </submittedName>
</protein>